<name>A0A455VJD1_9CAUD</name>
<proteinExistence type="predicted"/>
<dbReference type="KEGG" id="vg:56132538"/>
<organism evidence="2 3">
    <name type="scientific">Lactococcus phage phiQ1</name>
    <dbReference type="NCBI Taxonomy" id="2488571"/>
    <lineage>
        <taxon>Viruses</taxon>
        <taxon>Duplodnaviria</taxon>
        <taxon>Heunggongvirae</taxon>
        <taxon>Uroviricota</taxon>
        <taxon>Caudoviricetes</taxon>
        <taxon>Teubervirus</taxon>
        <taxon>Teubervirus Q1</taxon>
    </lineage>
</organism>
<evidence type="ECO:0000256" key="1">
    <source>
        <dbReference type="SAM" id="MobiDB-lite"/>
    </source>
</evidence>
<dbReference type="GeneID" id="56132538"/>
<protein>
    <submittedName>
        <fullName evidence="2">Uncharacterized protein</fullName>
    </submittedName>
</protein>
<dbReference type="EMBL" id="AP019527">
    <property type="protein sequence ID" value="BBI90342.1"/>
    <property type="molecule type" value="Genomic_DNA"/>
</dbReference>
<dbReference type="RefSeq" id="YP_009900319.1">
    <property type="nucleotide sequence ID" value="NC_049805.1"/>
</dbReference>
<evidence type="ECO:0000313" key="3">
    <source>
        <dbReference type="Proteomes" id="UP000291120"/>
    </source>
</evidence>
<feature type="region of interest" description="Disordered" evidence="1">
    <location>
        <begin position="1"/>
        <end position="23"/>
    </location>
</feature>
<sequence length="179" mass="21186">MSKLRDWFNRTPTVDGPTKEELRKANTKLTQLSGGGSYVERPPKQSVIKNTIPSNWNKEMKEDKPIEKDIMKEIEWEYSEEGAKELRQLFAMWHLNDEVWQKKRRKAINLAVYGDEDAFDERPYYHLYTFNDGFGYKKQTYPKYKKDVAIEMYKHCKKGMDKGIIGDTILLEGYNVEED</sequence>
<dbReference type="Proteomes" id="UP000291120">
    <property type="component" value="Segment"/>
</dbReference>
<evidence type="ECO:0000313" key="2">
    <source>
        <dbReference type="EMBL" id="BBI90342.1"/>
    </source>
</evidence>
<keyword evidence="3" id="KW-1185">Reference proteome</keyword>
<reference evidence="2 3" key="1">
    <citation type="submission" date="2019-03" db="EMBL/GenBank/DDBJ databases">
        <title>Complete genome sequencing analysis of lytic phage phiQ1.</title>
        <authorList>
            <person name="Kimuro A."/>
            <person name="Yamasaka A."/>
            <person name="Fujino Y."/>
            <person name="Doi K."/>
        </authorList>
    </citation>
    <scope>NUCLEOTIDE SEQUENCE [LARGE SCALE GENOMIC DNA]</scope>
    <source>
        <strain evidence="3">phiQ1</strain>
    </source>
</reference>
<accession>A0A455VJD1</accession>